<keyword evidence="1" id="KW-1133">Transmembrane helix</keyword>
<proteinExistence type="predicted"/>
<comment type="caution">
    <text evidence="2">The sequence shown here is derived from an EMBL/GenBank/DDBJ whole genome shotgun (WGS) entry which is preliminary data.</text>
</comment>
<reference evidence="2 3" key="1">
    <citation type="submission" date="2016-06" db="EMBL/GenBank/DDBJ databases">
        <authorList>
            <person name="Kjaerup R.B."/>
            <person name="Dalgaard T.S."/>
            <person name="Juul-Madsen H.R."/>
        </authorList>
    </citation>
    <scope>NUCLEOTIDE SEQUENCE [LARGE SCALE GENOMIC DNA]</scope>
    <source>
        <strain evidence="2 3">1199456.5</strain>
    </source>
</reference>
<evidence type="ECO:0000313" key="3">
    <source>
        <dbReference type="Proteomes" id="UP000093962"/>
    </source>
</evidence>
<dbReference type="EMBL" id="LZSF01000313">
    <property type="protein sequence ID" value="OBA75091.1"/>
    <property type="molecule type" value="Genomic_DNA"/>
</dbReference>
<keyword evidence="1" id="KW-0472">Membrane</keyword>
<name>A0A1A0LQD6_MYCMU</name>
<evidence type="ECO:0000256" key="1">
    <source>
        <dbReference type="SAM" id="Phobius"/>
    </source>
</evidence>
<sequence>MKRSTEKVRIAFTVVAFVVIVAGGITMYRIAQRPLAPLADIPAYPYEKYQMRGVSLPIDSVDSAVRTRAEQALTQFASTVESGYVVTDNRFLAGKGGFTWDAVRSEAGGYLQRAGYSADRAGQTPEREIDFAYILWRRDSKFWRPNSSDRILAVALQEPVTPGPIDEQVHIYGYFRLTPAH</sequence>
<protein>
    <submittedName>
        <fullName evidence="2">Uncharacterized protein</fullName>
    </submittedName>
</protein>
<dbReference type="Proteomes" id="UP000093962">
    <property type="component" value="Unassembled WGS sequence"/>
</dbReference>
<gene>
    <name evidence="2" type="ORF">A5642_07930</name>
</gene>
<dbReference type="AlphaFoldDB" id="A0A1A0LQD6"/>
<feature type="transmembrane region" description="Helical" evidence="1">
    <location>
        <begin position="12"/>
        <end position="31"/>
    </location>
</feature>
<dbReference type="OrthoDB" id="4716624at2"/>
<evidence type="ECO:0000313" key="2">
    <source>
        <dbReference type="EMBL" id="OBA75091.1"/>
    </source>
</evidence>
<keyword evidence="1" id="KW-0812">Transmembrane</keyword>
<organism evidence="2 3">
    <name type="scientific">Mycolicibacterium mucogenicum</name>
    <name type="common">Mycobacterium mucogenicum</name>
    <dbReference type="NCBI Taxonomy" id="56689"/>
    <lineage>
        <taxon>Bacteria</taxon>
        <taxon>Bacillati</taxon>
        <taxon>Actinomycetota</taxon>
        <taxon>Actinomycetes</taxon>
        <taxon>Mycobacteriales</taxon>
        <taxon>Mycobacteriaceae</taxon>
        <taxon>Mycolicibacterium</taxon>
    </lineage>
</organism>
<dbReference type="RefSeq" id="WP_064861153.1">
    <property type="nucleotide sequence ID" value="NZ_LZSF01000313.1"/>
</dbReference>
<accession>A0A1A0LQD6</accession>